<keyword evidence="6" id="KW-0902">Two-component regulatory system</keyword>
<dbReference type="CDD" id="cd16922">
    <property type="entry name" value="HATPase_EvgS-ArcB-TorS-like"/>
    <property type="match status" value="1"/>
</dbReference>
<evidence type="ECO:0000256" key="6">
    <source>
        <dbReference type="ARBA" id="ARBA00023012"/>
    </source>
</evidence>
<feature type="domain" description="PAC" evidence="12">
    <location>
        <begin position="212"/>
        <end position="262"/>
    </location>
</feature>
<dbReference type="InterPro" id="IPR000014">
    <property type="entry name" value="PAS"/>
</dbReference>
<evidence type="ECO:0000256" key="8">
    <source>
        <dbReference type="SAM" id="Coils"/>
    </source>
</evidence>
<keyword evidence="4" id="KW-0808">Transferase</keyword>
<sequence>MKTLQFLLLEDSPLDAELIQATLQDGGIAFELRQVQTRADFVAALQSDSFDLILSDYSLPNFDGISALALAQQYCPQVPFIFVSATLGEELAIETLKRGATDYVVKQRLGRLVPAVQRALRETQERQERQRAELALQATEDRYRSLFEQSPFGVLLIRPDDQSFVEFNSQAHRQLGYSHNEFAQLRLYQIEARESPEQIADHSQAIVQQGFDQFESQHYTKSGELRDVLITVQAITIGNQQYLHAIWQDITQRKRSEKALQERNARLKLLYETTSDLLSTSQPITLLDDLFKKLSSHIDLHCYLGFLVESGDDKPLLKLAAYSGISVIEAQTLHQLDLESTMCGLAISQNCPVILPDVQASTLPRAALIRSLGLTAYAGYPLSARGQLLGALSFGSRSRFAFTSEELDLLQVTADQVAVALERASLLHSLQQQTEQLSQTNRIKDEFLAVLSHELRTPLNPILGWAKLLRTRQYDAITTARALEIIERNAKTQTQLIEDLLDVSRILRGKLSLTIAPVDLIATVQAALETVQLAAEAKTIDLQFTISDFGLNNARETSSLTNSAEPLDPLTSSPAAHSPDQNPNSKIQNPKLQVLGDANRLQQVIWNLLSNAIKFTPQGGRVEVRLQSSPPHAQIIVTDTGQGINPDFLPYVFDYFRQADGSTTRIFGGLGLGLAIVRHLVELHGGTIEAASAGEGQGATFTLQLPLLQSQRPHLEPTSPAAMPIIPLQGIRILVVDDDKDALEYIAFLLEQSGALVLATMSATDALETLRQAKPDLLISDIGMPNQDGYMLLHQVRQLPSDQGGQIPAIALTAYARDEDCHQALSAGFQTHLAKPIEPDRLIATVTQLVKAETSIQKNCPELKTD</sequence>
<dbReference type="InterPro" id="IPR029016">
    <property type="entry name" value="GAF-like_dom_sf"/>
</dbReference>
<dbReference type="Pfam" id="PF02518">
    <property type="entry name" value="HATPase_c"/>
    <property type="match status" value="1"/>
</dbReference>
<dbReference type="Gene3D" id="1.10.287.130">
    <property type="match status" value="1"/>
</dbReference>
<evidence type="ECO:0000256" key="9">
    <source>
        <dbReference type="SAM" id="MobiDB-lite"/>
    </source>
</evidence>
<dbReference type="InterPro" id="IPR000700">
    <property type="entry name" value="PAS-assoc_C"/>
</dbReference>
<dbReference type="InterPro" id="IPR036097">
    <property type="entry name" value="HisK_dim/P_sf"/>
</dbReference>
<dbReference type="Pfam" id="PF01590">
    <property type="entry name" value="GAF"/>
    <property type="match status" value="1"/>
</dbReference>
<keyword evidence="8" id="KW-0175">Coiled coil</keyword>
<evidence type="ECO:0000259" key="11">
    <source>
        <dbReference type="PROSITE" id="PS50110"/>
    </source>
</evidence>
<evidence type="ECO:0000256" key="1">
    <source>
        <dbReference type="ARBA" id="ARBA00000085"/>
    </source>
</evidence>
<dbReference type="Gene3D" id="3.30.565.10">
    <property type="entry name" value="Histidine kinase-like ATPase, C-terminal domain"/>
    <property type="match status" value="1"/>
</dbReference>
<dbReference type="Gene3D" id="3.40.50.2300">
    <property type="match status" value="2"/>
</dbReference>
<dbReference type="CDD" id="cd00082">
    <property type="entry name" value="HisKA"/>
    <property type="match status" value="1"/>
</dbReference>
<dbReference type="PROSITE" id="PS50109">
    <property type="entry name" value="HIS_KIN"/>
    <property type="match status" value="1"/>
</dbReference>
<feature type="coiled-coil region" evidence="8">
    <location>
        <begin position="122"/>
        <end position="149"/>
    </location>
</feature>
<dbReference type="PANTHER" id="PTHR43547:SF2">
    <property type="entry name" value="HYBRID SIGNAL TRANSDUCTION HISTIDINE KINASE C"/>
    <property type="match status" value="1"/>
</dbReference>
<organism evidence="13">
    <name type="scientific">Leptolyngbya sp. NK1-12</name>
    <dbReference type="NCBI Taxonomy" id="2547451"/>
    <lineage>
        <taxon>Bacteria</taxon>
        <taxon>Bacillati</taxon>
        <taxon>Cyanobacteriota</taxon>
        <taxon>Cyanophyceae</taxon>
        <taxon>Leptolyngbyales</taxon>
        <taxon>Leptolyngbyaceae</taxon>
        <taxon>Leptolyngbya group</taxon>
        <taxon>Leptolyngbya</taxon>
    </lineage>
</organism>
<evidence type="ECO:0000259" key="12">
    <source>
        <dbReference type="PROSITE" id="PS50113"/>
    </source>
</evidence>
<dbReference type="Pfam" id="PF13426">
    <property type="entry name" value="PAS_9"/>
    <property type="match status" value="1"/>
</dbReference>
<dbReference type="Pfam" id="PF00512">
    <property type="entry name" value="HisKA"/>
    <property type="match status" value="1"/>
</dbReference>
<dbReference type="RefSeq" id="WP_316435108.1">
    <property type="nucleotide sequence ID" value="NZ_CP053586.1"/>
</dbReference>
<dbReference type="Gene3D" id="3.30.450.40">
    <property type="match status" value="1"/>
</dbReference>
<feature type="domain" description="Response regulatory" evidence="11">
    <location>
        <begin position="5"/>
        <end position="121"/>
    </location>
</feature>
<dbReference type="SUPFAM" id="SSF52172">
    <property type="entry name" value="CheY-like"/>
    <property type="match status" value="2"/>
</dbReference>
<dbReference type="InterPro" id="IPR036890">
    <property type="entry name" value="HATPase_C_sf"/>
</dbReference>
<proteinExistence type="predicted"/>
<dbReference type="SMART" id="SM00065">
    <property type="entry name" value="GAF"/>
    <property type="match status" value="1"/>
</dbReference>
<feature type="domain" description="Histidine kinase" evidence="10">
    <location>
        <begin position="450"/>
        <end position="709"/>
    </location>
</feature>
<reference evidence="13" key="1">
    <citation type="submission" date="2020-05" db="EMBL/GenBank/DDBJ databases">
        <authorList>
            <person name="Zhu T."/>
            <person name="Keshari N."/>
            <person name="Lu X."/>
        </authorList>
    </citation>
    <scope>NUCLEOTIDE SEQUENCE</scope>
    <source>
        <strain evidence="13">NK1-12</strain>
    </source>
</reference>
<dbReference type="PANTHER" id="PTHR43547">
    <property type="entry name" value="TWO-COMPONENT HISTIDINE KINASE"/>
    <property type="match status" value="1"/>
</dbReference>
<dbReference type="AlphaFoldDB" id="A0AA96WEA0"/>
<dbReference type="InterPro" id="IPR001789">
    <property type="entry name" value="Sig_transdc_resp-reg_receiver"/>
</dbReference>
<dbReference type="SMART" id="SM00091">
    <property type="entry name" value="PAS"/>
    <property type="match status" value="1"/>
</dbReference>
<name>A0AA96WEA0_9CYAN</name>
<feature type="modified residue" description="4-aspartylphosphate" evidence="7">
    <location>
        <position position="781"/>
    </location>
</feature>
<comment type="catalytic activity">
    <reaction evidence="1">
        <text>ATP + protein L-histidine = ADP + protein N-phospho-L-histidine.</text>
        <dbReference type="EC" id="2.7.13.3"/>
    </reaction>
</comment>
<dbReference type="SMART" id="SM00387">
    <property type="entry name" value="HATPase_c"/>
    <property type="match status" value="1"/>
</dbReference>
<dbReference type="SUPFAM" id="SSF55785">
    <property type="entry name" value="PYP-like sensor domain (PAS domain)"/>
    <property type="match status" value="1"/>
</dbReference>
<accession>A0AA96WEA0</accession>
<dbReference type="InterPro" id="IPR004358">
    <property type="entry name" value="Sig_transdc_His_kin-like_C"/>
</dbReference>
<dbReference type="CDD" id="cd00156">
    <property type="entry name" value="REC"/>
    <property type="match status" value="1"/>
</dbReference>
<dbReference type="PRINTS" id="PR00344">
    <property type="entry name" value="BCTRLSENSOR"/>
</dbReference>
<dbReference type="CDD" id="cd00130">
    <property type="entry name" value="PAS"/>
    <property type="match status" value="1"/>
</dbReference>
<dbReference type="Pfam" id="PF00072">
    <property type="entry name" value="Response_reg"/>
    <property type="match status" value="2"/>
</dbReference>
<evidence type="ECO:0000313" key="13">
    <source>
        <dbReference type="EMBL" id="WNZ23440.1"/>
    </source>
</evidence>
<dbReference type="SUPFAM" id="SSF55781">
    <property type="entry name" value="GAF domain-like"/>
    <property type="match status" value="1"/>
</dbReference>
<dbReference type="FunFam" id="3.30.565.10:FF:000006">
    <property type="entry name" value="Sensor histidine kinase WalK"/>
    <property type="match status" value="1"/>
</dbReference>
<dbReference type="PROSITE" id="PS50113">
    <property type="entry name" value="PAC"/>
    <property type="match status" value="1"/>
</dbReference>
<dbReference type="EC" id="2.7.13.3" evidence="2"/>
<evidence type="ECO:0000256" key="5">
    <source>
        <dbReference type="ARBA" id="ARBA00022777"/>
    </source>
</evidence>
<dbReference type="NCBIfam" id="TIGR00229">
    <property type="entry name" value="sensory_box"/>
    <property type="match status" value="1"/>
</dbReference>
<dbReference type="EMBL" id="CP053586">
    <property type="protein sequence ID" value="WNZ23440.1"/>
    <property type="molecule type" value="Genomic_DNA"/>
</dbReference>
<dbReference type="SMART" id="SM00388">
    <property type="entry name" value="HisKA"/>
    <property type="match status" value="1"/>
</dbReference>
<dbReference type="InterPro" id="IPR003661">
    <property type="entry name" value="HisK_dim/P_dom"/>
</dbReference>
<keyword evidence="5" id="KW-0418">Kinase</keyword>
<protein>
    <recommendedName>
        <fullName evidence="2">histidine kinase</fullName>
        <ecNumber evidence="2">2.7.13.3</ecNumber>
    </recommendedName>
</protein>
<dbReference type="PROSITE" id="PS50110">
    <property type="entry name" value="RESPONSE_REGULATORY"/>
    <property type="match status" value="2"/>
</dbReference>
<feature type="domain" description="Response regulatory" evidence="11">
    <location>
        <begin position="732"/>
        <end position="850"/>
    </location>
</feature>
<evidence type="ECO:0000256" key="4">
    <source>
        <dbReference type="ARBA" id="ARBA00022679"/>
    </source>
</evidence>
<dbReference type="InterPro" id="IPR011006">
    <property type="entry name" value="CheY-like_superfamily"/>
</dbReference>
<dbReference type="GO" id="GO:0000155">
    <property type="term" value="F:phosphorelay sensor kinase activity"/>
    <property type="evidence" value="ECO:0007669"/>
    <property type="project" value="InterPro"/>
</dbReference>
<evidence type="ECO:0000256" key="7">
    <source>
        <dbReference type="PROSITE-ProRule" id="PRU00169"/>
    </source>
</evidence>
<evidence type="ECO:0000256" key="2">
    <source>
        <dbReference type="ARBA" id="ARBA00012438"/>
    </source>
</evidence>
<feature type="region of interest" description="Disordered" evidence="9">
    <location>
        <begin position="557"/>
        <end position="589"/>
    </location>
</feature>
<feature type="modified residue" description="4-aspartylphosphate" evidence="7">
    <location>
        <position position="56"/>
    </location>
</feature>
<dbReference type="InterPro" id="IPR035965">
    <property type="entry name" value="PAS-like_dom_sf"/>
</dbReference>
<dbReference type="SUPFAM" id="SSF55874">
    <property type="entry name" value="ATPase domain of HSP90 chaperone/DNA topoisomerase II/histidine kinase"/>
    <property type="match status" value="1"/>
</dbReference>
<dbReference type="SUPFAM" id="SSF47384">
    <property type="entry name" value="Homodimeric domain of signal transducing histidine kinase"/>
    <property type="match status" value="1"/>
</dbReference>
<evidence type="ECO:0000256" key="3">
    <source>
        <dbReference type="ARBA" id="ARBA00022553"/>
    </source>
</evidence>
<dbReference type="InterPro" id="IPR003594">
    <property type="entry name" value="HATPase_dom"/>
</dbReference>
<evidence type="ECO:0000259" key="10">
    <source>
        <dbReference type="PROSITE" id="PS50109"/>
    </source>
</evidence>
<gene>
    <name evidence="13" type="ORF">HJG54_11635</name>
</gene>
<dbReference type="CDD" id="cd17580">
    <property type="entry name" value="REC_2_DhkD-like"/>
    <property type="match status" value="1"/>
</dbReference>
<dbReference type="Gene3D" id="3.30.450.20">
    <property type="entry name" value="PAS domain"/>
    <property type="match status" value="1"/>
</dbReference>
<dbReference type="InterPro" id="IPR003018">
    <property type="entry name" value="GAF"/>
</dbReference>
<dbReference type="InterPro" id="IPR005467">
    <property type="entry name" value="His_kinase_dom"/>
</dbReference>
<dbReference type="SMART" id="SM00448">
    <property type="entry name" value="REC"/>
    <property type="match status" value="2"/>
</dbReference>
<keyword evidence="3 7" id="KW-0597">Phosphoprotein</keyword>